<feature type="transmembrane region" description="Helical" evidence="16">
    <location>
        <begin position="496"/>
        <end position="515"/>
    </location>
</feature>
<dbReference type="GO" id="GO:0005524">
    <property type="term" value="F:ATP binding"/>
    <property type="evidence" value="ECO:0007669"/>
    <property type="project" value="UniProtKB-KW"/>
</dbReference>
<keyword evidence="13 16" id="KW-0472">Membrane</keyword>
<keyword evidence="21" id="KW-1185">Reference proteome</keyword>
<dbReference type="InterPro" id="IPR050445">
    <property type="entry name" value="Bact_polysacc_biosynth/exp"/>
</dbReference>
<dbReference type="InterPro" id="IPR025669">
    <property type="entry name" value="AAA_dom"/>
</dbReference>
<keyword evidence="8 16" id="KW-0812">Transmembrane</keyword>
<feature type="transmembrane region" description="Helical" evidence="16">
    <location>
        <begin position="25"/>
        <end position="47"/>
    </location>
</feature>
<dbReference type="EMBL" id="FNUG01000013">
    <property type="protein sequence ID" value="SEF12163.1"/>
    <property type="molecule type" value="Genomic_DNA"/>
</dbReference>
<name>A0A1H5PE21_9FLAO</name>
<keyword evidence="12 16" id="KW-1133">Transmembrane helix</keyword>
<dbReference type="InterPro" id="IPR027417">
    <property type="entry name" value="P-loop_NTPase"/>
</dbReference>
<comment type="similarity">
    <text evidence="3">Belongs to the etk/wzc family.</text>
</comment>
<dbReference type="RefSeq" id="WP_093114426.1">
    <property type="nucleotide sequence ID" value="NZ_FNGG01000013.1"/>
</dbReference>
<evidence type="ECO:0000313" key="20">
    <source>
        <dbReference type="EMBL" id="SEF12163.1"/>
    </source>
</evidence>
<evidence type="ECO:0000256" key="16">
    <source>
        <dbReference type="SAM" id="Phobius"/>
    </source>
</evidence>
<dbReference type="Proteomes" id="UP000199448">
    <property type="component" value="Unassembled WGS sequence"/>
</dbReference>
<dbReference type="OrthoDB" id="9794577at2"/>
<evidence type="ECO:0000256" key="4">
    <source>
        <dbReference type="ARBA" id="ARBA00011903"/>
    </source>
</evidence>
<dbReference type="STRING" id="390640.SAMN04488034_11323"/>
<gene>
    <name evidence="20" type="ORF">SAMN04488034_11323</name>
</gene>
<dbReference type="AlphaFoldDB" id="A0A1H5PE21"/>
<evidence type="ECO:0000256" key="3">
    <source>
        <dbReference type="ARBA" id="ARBA00008883"/>
    </source>
</evidence>
<evidence type="ECO:0000256" key="1">
    <source>
        <dbReference type="ARBA" id="ARBA00004429"/>
    </source>
</evidence>
<sequence>MSNHQNTPAEAEIDLREELQKYLRYWPWFLACIIAAVAACFVVLKFMTPVYPTTATILIKEEDKNPTSGLEAFTELGMLGGMNTNSIENEIGILRSYRLMENVVKELDLNVRYFSEGFFQDKELYGTSPVTAQVLSLDREKFMDLEDTGASSFRIELKNDNSLEVFRLSDERKYKADFNEPVNLGFATVSFRRNEHSADLEGALFLSLNLPEKVADAYQEELQVQLVEKNASLIELQLQDPVREKARDILDQLVREYNREAIEDKNLLALNTADFINERLGIINEELATVETGKVEFKENNKLTDLQAESQVFLTSATENKKRQQELATQIELADAMLEFMQNGSSSGLLPANLGIDENMANEEINSYNELILERNRILKGSTEKNPVIITLNEQIAELKQNIHHSLTRLRANLKIAQDNLNRETALIGSKIAAVPVKEMEYRNIERQQQIKESLYLFLLQKREDNSLSLAATAPKAKIVDHARSSDAPVSPKPKIMYLAALILGMLVPFLIIYLKNLLNNKVRSRHDLETDLKNFPILGELPKITKNNPELIQRNDRSMLAEAFRILLHNLQYLVKSSSKTNGTCIMVTSSIKGEGKTFTSFNLAITLAHSGKSVILLGADLRNPQLQRFIPESTGYRGISDYLVDPELGLEELIKPSGQHESFDILASGSIPPNPTELLNRPAMKTLIEKLEDLYDYVIIDSAPTMPVVDSFLITEHVDLNLYVVRANYTDRKLLDFVAHAKEEGKLENIGLILNGLDTSEFGYGNKYGYTYGEETVPLWKRLTRKAAFWSL</sequence>
<evidence type="ECO:0000256" key="14">
    <source>
        <dbReference type="ARBA" id="ARBA00023137"/>
    </source>
</evidence>
<feature type="domain" description="Tyrosine-protein kinase G-rich" evidence="19">
    <location>
        <begin position="445"/>
        <end position="517"/>
    </location>
</feature>
<evidence type="ECO:0000256" key="12">
    <source>
        <dbReference type="ARBA" id="ARBA00022989"/>
    </source>
</evidence>
<evidence type="ECO:0000256" key="11">
    <source>
        <dbReference type="ARBA" id="ARBA00022840"/>
    </source>
</evidence>
<reference evidence="20 21" key="1">
    <citation type="submission" date="2016-10" db="EMBL/GenBank/DDBJ databases">
        <authorList>
            <person name="de Groot N.N."/>
        </authorList>
    </citation>
    <scope>NUCLEOTIDE SEQUENCE [LARGE SCALE GENOMIC DNA]</scope>
    <source>
        <strain evidence="20 21">DSM 23553</strain>
    </source>
</reference>
<dbReference type="CDD" id="cd05387">
    <property type="entry name" value="BY-kinase"/>
    <property type="match status" value="1"/>
</dbReference>
<dbReference type="EC" id="2.7.10.2" evidence="4"/>
<evidence type="ECO:0000256" key="8">
    <source>
        <dbReference type="ARBA" id="ARBA00022692"/>
    </source>
</evidence>
<keyword evidence="14" id="KW-0829">Tyrosine-protein kinase</keyword>
<dbReference type="Gene3D" id="3.40.50.300">
    <property type="entry name" value="P-loop containing nucleotide triphosphate hydrolases"/>
    <property type="match status" value="1"/>
</dbReference>
<proteinExistence type="inferred from homology"/>
<comment type="catalytic activity">
    <reaction evidence="15">
        <text>L-tyrosyl-[protein] + ATP = O-phospho-L-tyrosyl-[protein] + ADP + H(+)</text>
        <dbReference type="Rhea" id="RHEA:10596"/>
        <dbReference type="Rhea" id="RHEA-COMP:10136"/>
        <dbReference type="Rhea" id="RHEA-COMP:20101"/>
        <dbReference type="ChEBI" id="CHEBI:15378"/>
        <dbReference type="ChEBI" id="CHEBI:30616"/>
        <dbReference type="ChEBI" id="CHEBI:46858"/>
        <dbReference type="ChEBI" id="CHEBI:61978"/>
        <dbReference type="ChEBI" id="CHEBI:456216"/>
        <dbReference type="EC" id="2.7.10.2"/>
    </reaction>
</comment>
<evidence type="ECO:0000313" key="21">
    <source>
        <dbReference type="Proteomes" id="UP000199448"/>
    </source>
</evidence>
<feature type="domain" description="AAA" evidence="18">
    <location>
        <begin position="587"/>
        <end position="711"/>
    </location>
</feature>
<keyword evidence="11" id="KW-0067">ATP-binding</keyword>
<evidence type="ECO:0000259" key="18">
    <source>
        <dbReference type="Pfam" id="PF13614"/>
    </source>
</evidence>
<dbReference type="Pfam" id="PF02706">
    <property type="entry name" value="Wzz"/>
    <property type="match status" value="1"/>
</dbReference>
<dbReference type="InterPro" id="IPR005702">
    <property type="entry name" value="Wzc-like_C"/>
</dbReference>
<dbReference type="InterPro" id="IPR003856">
    <property type="entry name" value="LPS_length_determ_N"/>
</dbReference>
<organism evidence="20 21">
    <name type="scientific">Salinimicrobium catena</name>
    <dbReference type="NCBI Taxonomy" id="390640"/>
    <lineage>
        <taxon>Bacteria</taxon>
        <taxon>Pseudomonadati</taxon>
        <taxon>Bacteroidota</taxon>
        <taxon>Flavobacteriia</taxon>
        <taxon>Flavobacteriales</taxon>
        <taxon>Flavobacteriaceae</taxon>
        <taxon>Salinimicrobium</taxon>
    </lineage>
</organism>
<accession>A0A1H5PE21</accession>
<dbReference type="Pfam" id="PF13807">
    <property type="entry name" value="GNVR"/>
    <property type="match status" value="1"/>
</dbReference>
<dbReference type="NCBIfam" id="TIGR01007">
    <property type="entry name" value="eps_fam"/>
    <property type="match status" value="1"/>
</dbReference>
<evidence type="ECO:0000259" key="17">
    <source>
        <dbReference type="Pfam" id="PF02706"/>
    </source>
</evidence>
<keyword evidence="7" id="KW-0808">Transferase</keyword>
<keyword evidence="6" id="KW-0997">Cell inner membrane</keyword>
<evidence type="ECO:0000256" key="10">
    <source>
        <dbReference type="ARBA" id="ARBA00022777"/>
    </source>
</evidence>
<dbReference type="SUPFAM" id="SSF52540">
    <property type="entry name" value="P-loop containing nucleoside triphosphate hydrolases"/>
    <property type="match status" value="1"/>
</dbReference>
<keyword evidence="10" id="KW-0418">Kinase</keyword>
<evidence type="ECO:0000256" key="9">
    <source>
        <dbReference type="ARBA" id="ARBA00022741"/>
    </source>
</evidence>
<feature type="domain" description="Polysaccharide chain length determinant N-terminal" evidence="17">
    <location>
        <begin position="12"/>
        <end position="107"/>
    </location>
</feature>
<keyword evidence="9" id="KW-0547">Nucleotide-binding</keyword>
<keyword evidence="5" id="KW-1003">Cell membrane</keyword>
<dbReference type="Pfam" id="PF13614">
    <property type="entry name" value="AAA_31"/>
    <property type="match status" value="1"/>
</dbReference>
<comment type="similarity">
    <text evidence="2">Belongs to the CpsD/CapB family.</text>
</comment>
<evidence type="ECO:0000256" key="15">
    <source>
        <dbReference type="ARBA" id="ARBA00051245"/>
    </source>
</evidence>
<dbReference type="InterPro" id="IPR032807">
    <property type="entry name" value="GNVR"/>
</dbReference>
<protein>
    <recommendedName>
        <fullName evidence="4">non-specific protein-tyrosine kinase</fullName>
        <ecNumber evidence="4">2.7.10.2</ecNumber>
    </recommendedName>
</protein>
<dbReference type="GO" id="GO:0005886">
    <property type="term" value="C:plasma membrane"/>
    <property type="evidence" value="ECO:0007669"/>
    <property type="project" value="UniProtKB-SubCell"/>
</dbReference>
<evidence type="ECO:0000259" key="19">
    <source>
        <dbReference type="Pfam" id="PF13807"/>
    </source>
</evidence>
<evidence type="ECO:0000256" key="7">
    <source>
        <dbReference type="ARBA" id="ARBA00022679"/>
    </source>
</evidence>
<evidence type="ECO:0000256" key="6">
    <source>
        <dbReference type="ARBA" id="ARBA00022519"/>
    </source>
</evidence>
<dbReference type="PANTHER" id="PTHR32309">
    <property type="entry name" value="TYROSINE-PROTEIN KINASE"/>
    <property type="match status" value="1"/>
</dbReference>
<comment type="subcellular location">
    <subcellularLocation>
        <location evidence="1">Cell inner membrane</location>
        <topology evidence="1">Multi-pass membrane protein</topology>
    </subcellularLocation>
</comment>
<evidence type="ECO:0000256" key="2">
    <source>
        <dbReference type="ARBA" id="ARBA00007316"/>
    </source>
</evidence>
<dbReference type="GO" id="GO:0004715">
    <property type="term" value="F:non-membrane spanning protein tyrosine kinase activity"/>
    <property type="evidence" value="ECO:0007669"/>
    <property type="project" value="UniProtKB-EC"/>
</dbReference>
<evidence type="ECO:0000256" key="13">
    <source>
        <dbReference type="ARBA" id="ARBA00023136"/>
    </source>
</evidence>
<dbReference type="PANTHER" id="PTHR32309:SF13">
    <property type="entry name" value="FERRIC ENTEROBACTIN TRANSPORT PROTEIN FEPE"/>
    <property type="match status" value="1"/>
</dbReference>
<evidence type="ECO:0000256" key="5">
    <source>
        <dbReference type="ARBA" id="ARBA00022475"/>
    </source>
</evidence>